<dbReference type="Pfam" id="PF14289">
    <property type="entry name" value="DUF4369"/>
    <property type="match status" value="1"/>
</dbReference>
<proteinExistence type="predicted"/>
<protein>
    <submittedName>
        <fullName evidence="2">DUF4369 domain-containing protein</fullName>
    </submittedName>
</protein>
<feature type="domain" description="DUF4369" evidence="1">
    <location>
        <begin position="25"/>
        <end position="124"/>
    </location>
</feature>
<name>A0ABW4Y1T8_9FLAO</name>
<sequence length="233" mass="26469">MKRILIVALLALTVLSCEKNTENTMTVSGNIKGLKKGTLFLQHFRDSSLVVLDSLNIEGDGNFSFSEVVEDPDIFYLYLDKEDKNDVNDRIMFFGEAGQITINTSWNAFDKNPEILGSESHKKLAEFSAMLSKFNLRDLTLMQEASQPEYLENEEALDSLQRLADQNLINRYRYVLNFGLNNGDSYATPYIMMMEAQEANPKYLDSVYGKLSPEVAESKYGKALQELLKSRND</sequence>
<organism evidence="2 3">
    <name type="scientific">Flagellimonas iocasae</name>
    <dbReference type="NCBI Taxonomy" id="2055905"/>
    <lineage>
        <taxon>Bacteria</taxon>
        <taxon>Pseudomonadati</taxon>
        <taxon>Bacteroidota</taxon>
        <taxon>Flavobacteriia</taxon>
        <taxon>Flavobacteriales</taxon>
        <taxon>Flavobacteriaceae</taxon>
        <taxon>Flagellimonas</taxon>
    </lineage>
</organism>
<evidence type="ECO:0000259" key="1">
    <source>
        <dbReference type="Pfam" id="PF14289"/>
    </source>
</evidence>
<dbReference type="RefSeq" id="WP_379832318.1">
    <property type="nucleotide sequence ID" value="NZ_JBHUHU010000006.1"/>
</dbReference>
<evidence type="ECO:0000313" key="3">
    <source>
        <dbReference type="Proteomes" id="UP001597342"/>
    </source>
</evidence>
<reference evidence="3" key="1">
    <citation type="journal article" date="2019" name="Int. J. Syst. Evol. Microbiol.">
        <title>The Global Catalogue of Microorganisms (GCM) 10K type strain sequencing project: providing services to taxonomists for standard genome sequencing and annotation.</title>
        <authorList>
            <consortium name="The Broad Institute Genomics Platform"/>
            <consortium name="The Broad Institute Genome Sequencing Center for Infectious Disease"/>
            <person name="Wu L."/>
            <person name="Ma J."/>
        </authorList>
    </citation>
    <scope>NUCLEOTIDE SEQUENCE [LARGE SCALE GENOMIC DNA]</scope>
    <source>
        <strain evidence="3">JCM 3389</strain>
    </source>
</reference>
<dbReference type="Proteomes" id="UP001597342">
    <property type="component" value="Unassembled WGS sequence"/>
</dbReference>
<accession>A0ABW4Y1T8</accession>
<gene>
    <name evidence="2" type="ORF">ACFSJE_18245</name>
</gene>
<dbReference type="EMBL" id="JBHUHU010000006">
    <property type="protein sequence ID" value="MFD2101737.1"/>
    <property type="molecule type" value="Genomic_DNA"/>
</dbReference>
<comment type="caution">
    <text evidence="2">The sequence shown here is derived from an EMBL/GenBank/DDBJ whole genome shotgun (WGS) entry which is preliminary data.</text>
</comment>
<dbReference type="PROSITE" id="PS00430">
    <property type="entry name" value="TONB_DEPENDENT_REC_1"/>
    <property type="match status" value="1"/>
</dbReference>
<dbReference type="PROSITE" id="PS51257">
    <property type="entry name" value="PROKAR_LIPOPROTEIN"/>
    <property type="match status" value="1"/>
</dbReference>
<dbReference type="InterPro" id="IPR025380">
    <property type="entry name" value="DUF4369"/>
</dbReference>
<keyword evidence="3" id="KW-1185">Reference proteome</keyword>
<dbReference type="InterPro" id="IPR010916">
    <property type="entry name" value="TonB_box_CS"/>
</dbReference>
<evidence type="ECO:0000313" key="2">
    <source>
        <dbReference type="EMBL" id="MFD2101737.1"/>
    </source>
</evidence>